<dbReference type="EMBL" id="AFOC01000087">
    <property type="protein sequence ID" value="EGV50362.1"/>
    <property type="molecule type" value="Genomic_DNA"/>
</dbReference>
<evidence type="ECO:0000256" key="1">
    <source>
        <dbReference type="SAM" id="Phobius"/>
    </source>
</evidence>
<name>G2DG83_9GAMM</name>
<proteinExistence type="predicted"/>
<feature type="transmembrane region" description="Helical" evidence="1">
    <location>
        <begin position="12"/>
        <end position="30"/>
    </location>
</feature>
<gene>
    <name evidence="2" type="ORF">Rifp1Sym_dh00030</name>
</gene>
<keyword evidence="3" id="KW-1185">Reference proteome</keyword>
<keyword evidence="1" id="KW-0472">Membrane</keyword>
<protein>
    <submittedName>
        <fullName evidence="2">Uncharacterized protein</fullName>
    </submittedName>
</protein>
<comment type="caution">
    <text evidence="2">The sequence shown here is derived from an EMBL/GenBank/DDBJ whole genome shotgun (WGS) entry which is preliminary data.</text>
</comment>
<reference evidence="2" key="1">
    <citation type="journal article" date="2011" name="ISME J.">
        <title>The endosymbionts of the deep-sea tubeworms Riftia pachyptila and Tevnia jerichonana share an identical physiology as revealed by proteogenomic analyses.</title>
        <authorList>
            <person name="Gardebrecht A."/>
            <person name="Markert S."/>
            <person name="Felbeck H."/>
            <person name="Thuermer A."/>
            <person name="Albrecht D."/>
            <person name="Wollherr A."/>
            <person name="Kabisch J."/>
            <person name="Lehmann R."/>
            <person name="Daniel R."/>
            <person name="Liesegang H."/>
            <person name="Hecker M."/>
            <person name="Sievert S.M."/>
            <person name="Schweder T."/>
        </authorList>
    </citation>
    <scope>NUCLEOTIDE SEQUENCE [LARGE SCALE GENOMIC DNA]</scope>
</reference>
<keyword evidence="1" id="KW-0812">Transmembrane</keyword>
<dbReference type="Proteomes" id="UP000004491">
    <property type="component" value="Unassembled WGS sequence"/>
</dbReference>
<organism evidence="2 3">
    <name type="scientific">endosymbiont of Riftia pachyptila</name>
    <name type="common">vent Ph05</name>
    <dbReference type="NCBI Taxonomy" id="1048808"/>
    <lineage>
        <taxon>Bacteria</taxon>
        <taxon>Pseudomonadati</taxon>
        <taxon>Pseudomonadota</taxon>
        <taxon>Gammaproteobacteria</taxon>
        <taxon>sulfur-oxidizing symbionts</taxon>
    </lineage>
</organism>
<evidence type="ECO:0000313" key="2">
    <source>
        <dbReference type="EMBL" id="EGV50362.1"/>
    </source>
</evidence>
<evidence type="ECO:0000313" key="3">
    <source>
        <dbReference type="Proteomes" id="UP000004491"/>
    </source>
</evidence>
<keyword evidence="1" id="KW-1133">Transmembrane helix</keyword>
<accession>G2DG83</accession>
<dbReference type="AlphaFoldDB" id="G2DG83"/>
<sequence>MDVEEGGHGRLFVGVMQGVVLVLAWSVLSIH</sequence>